<reference evidence="3 6" key="2">
    <citation type="submission" date="2020-11" db="EMBL/GenBank/DDBJ databases">
        <title>Enhanced detection system for hospital associated transmission using whole genome sequencing surveillance.</title>
        <authorList>
            <person name="Harrison L.H."/>
            <person name="Van Tyne D."/>
            <person name="Marsh J.W."/>
            <person name="Griffith M.P."/>
            <person name="Snyder D.J."/>
            <person name="Cooper V.S."/>
            <person name="Mustapha M."/>
        </authorList>
    </citation>
    <scope>NUCLEOTIDE SEQUENCE [LARGE SCALE GENOMIC DNA]</scope>
    <source>
        <strain evidence="3 6">PSB00013</strain>
    </source>
</reference>
<keyword evidence="1 4" id="KW-0378">Hydrolase</keyword>
<dbReference type="InterPro" id="IPR000639">
    <property type="entry name" value="Epox_hydrolase-like"/>
</dbReference>
<gene>
    <name evidence="3" type="ORF">I5Q09_16840</name>
    <name evidence="4" type="ORF">NCTC11842_03952</name>
</gene>
<dbReference type="EMBL" id="JADTXM010000011">
    <property type="protein sequence ID" value="MBH3440355.1"/>
    <property type="molecule type" value="Genomic_DNA"/>
</dbReference>
<dbReference type="RefSeq" id="WP_010795709.1">
    <property type="nucleotide sequence ID" value="NZ_JADTXM010000011.1"/>
</dbReference>
<sequence>MSAPALPMMPPARIAQVNGIQMAYYEAGPRMTGSKPAIPIVLCHGFPELAFSWRHQIKALSEAGYWVIAPDQRGYGLTDRPEAVEAYDMEHLTGDLVGLLDHLGVEKAIFCGHDWGGLLVWQMPLLHPDRTAGVIGLNTPYLPRPPVEPIEAMRKRMGDEMYQVHFQKPGEADSVFNRDARKVFSFLMKKPGEDEVDGAGIAKAKASEQGSAFALVRWLEAYQPEQDTRETFLTEEEFNVFVETFSRTGFTGGINWYRNITRNWERSANLPTEINVPSLMVTADQDAFLPPSMSEGMETYVHDLQRGAIQSSGHWTQQERPDEVNRVFLHWLLLRFPLEAR</sequence>
<reference evidence="4 5" key="1">
    <citation type="submission" date="2018-06" db="EMBL/GenBank/DDBJ databases">
        <authorList>
            <consortium name="Pathogen Informatics"/>
            <person name="Doyle S."/>
        </authorList>
    </citation>
    <scope>NUCLEOTIDE SEQUENCE [LARGE SCALE GENOMIC DNA]</scope>
    <source>
        <strain evidence="4 5">NCTC11842</strain>
    </source>
</reference>
<evidence type="ECO:0000313" key="4">
    <source>
        <dbReference type="EMBL" id="SPZ11703.1"/>
    </source>
</evidence>
<dbReference type="EC" id="3.3.2.10" evidence="4"/>
<protein>
    <submittedName>
        <fullName evidence="4">Alpha/beta hydrolase</fullName>
        <ecNumber evidence="4">3.3.2.10</ecNumber>
    </submittedName>
</protein>
<evidence type="ECO:0000259" key="2">
    <source>
        <dbReference type="Pfam" id="PF00561"/>
    </source>
</evidence>
<dbReference type="Proteomes" id="UP000638986">
    <property type="component" value="Unassembled WGS sequence"/>
</dbReference>
<organism evidence="4 5">
    <name type="scientific">Pseudomonas luteola</name>
    <dbReference type="NCBI Taxonomy" id="47886"/>
    <lineage>
        <taxon>Bacteria</taxon>
        <taxon>Pseudomonadati</taxon>
        <taxon>Pseudomonadota</taxon>
        <taxon>Gammaproteobacteria</taxon>
        <taxon>Pseudomonadales</taxon>
        <taxon>Pseudomonadaceae</taxon>
        <taxon>Pseudomonas</taxon>
    </lineage>
</organism>
<dbReference type="EMBL" id="UAUF01000014">
    <property type="protein sequence ID" value="SPZ11703.1"/>
    <property type="molecule type" value="Genomic_DNA"/>
</dbReference>
<proteinExistence type="predicted"/>
<dbReference type="InterPro" id="IPR000073">
    <property type="entry name" value="AB_hydrolase_1"/>
</dbReference>
<dbReference type="PRINTS" id="PR00412">
    <property type="entry name" value="EPOXHYDRLASE"/>
</dbReference>
<dbReference type="InterPro" id="IPR029058">
    <property type="entry name" value="AB_hydrolase_fold"/>
</dbReference>
<evidence type="ECO:0000313" key="3">
    <source>
        <dbReference type="EMBL" id="MBH3440355.1"/>
    </source>
</evidence>
<dbReference type="GO" id="GO:0004301">
    <property type="term" value="F:epoxide hydrolase activity"/>
    <property type="evidence" value="ECO:0007669"/>
    <property type="project" value="UniProtKB-EC"/>
</dbReference>
<dbReference type="SUPFAM" id="SSF53474">
    <property type="entry name" value="alpha/beta-Hydrolases"/>
    <property type="match status" value="1"/>
</dbReference>
<feature type="domain" description="AB hydrolase-1" evidence="2">
    <location>
        <begin position="39"/>
        <end position="320"/>
    </location>
</feature>
<dbReference type="Proteomes" id="UP000250443">
    <property type="component" value="Unassembled WGS sequence"/>
</dbReference>
<dbReference type="Pfam" id="PF00561">
    <property type="entry name" value="Abhydrolase_1"/>
    <property type="match status" value="1"/>
</dbReference>
<dbReference type="Gene3D" id="3.40.50.1820">
    <property type="entry name" value="alpha/beta hydrolase"/>
    <property type="match status" value="1"/>
</dbReference>
<dbReference type="PANTHER" id="PTHR43329">
    <property type="entry name" value="EPOXIDE HYDROLASE"/>
    <property type="match status" value="1"/>
</dbReference>
<evidence type="ECO:0000313" key="5">
    <source>
        <dbReference type="Proteomes" id="UP000250443"/>
    </source>
</evidence>
<evidence type="ECO:0000256" key="1">
    <source>
        <dbReference type="ARBA" id="ARBA00022801"/>
    </source>
</evidence>
<accession>A0A2X2CXT9</accession>
<name>A0A2X2CXT9_PSELU</name>
<dbReference type="AlphaFoldDB" id="A0A2X2CXT9"/>
<evidence type="ECO:0000313" key="6">
    <source>
        <dbReference type="Proteomes" id="UP000638986"/>
    </source>
</evidence>